<evidence type="ECO:0000313" key="1">
    <source>
        <dbReference type="EMBL" id="EDW32066.1"/>
    </source>
</evidence>
<dbReference type="EMBL" id="CH479181">
    <property type="protein sequence ID" value="EDW32066.1"/>
    <property type="molecule type" value="Genomic_DNA"/>
</dbReference>
<name>B4GAW4_DROPE</name>
<evidence type="ECO:0000313" key="2">
    <source>
        <dbReference type="Proteomes" id="UP000008744"/>
    </source>
</evidence>
<dbReference type="Proteomes" id="UP000008744">
    <property type="component" value="Unassembled WGS sequence"/>
</dbReference>
<accession>B4GAW4</accession>
<sequence length="51" mass="5397">MPMLMPMLVVVVAEGANDEVDADFQLITASLALWGSDWSWGEGEGEGEGKG</sequence>
<organism evidence="2">
    <name type="scientific">Drosophila persimilis</name>
    <name type="common">Fruit fly</name>
    <dbReference type="NCBI Taxonomy" id="7234"/>
    <lineage>
        <taxon>Eukaryota</taxon>
        <taxon>Metazoa</taxon>
        <taxon>Ecdysozoa</taxon>
        <taxon>Arthropoda</taxon>
        <taxon>Hexapoda</taxon>
        <taxon>Insecta</taxon>
        <taxon>Pterygota</taxon>
        <taxon>Neoptera</taxon>
        <taxon>Endopterygota</taxon>
        <taxon>Diptera</taxon>
        <taxon>Brachycera</taxon>
        <taxon>Muscomorpha</taxon>
        <taxon>Ephydroidea</taxon>
        <taxon>Drosophilidae</taxon>
        <taxon>Drosophila</taxon>
        <taxon>Sophophora</taxon>
    </lineage>
</organism>
<protein>
    <submittedName>
        <fullName evidence="1">GL10636</fullName>
    </submittedName>
</protein>
<dbReference type="AlphaFoldDB" id="B4GAW4"/>
<keyword evidence="2" id="KW-1185">Reference proteome</keyword>
<reference evidence="1 2" key="1">
    <citation type="journal article" date="2007" name="Nature">
        <title>Evolution of genes and genomes on the Drosophila phylogeny.</title>
        <authorList>
            <consortium name="Drosophila 12 Genomes Consortium"/>
            <person name="Clark A.G."/>
            <person name="Eisen M.B."/>
            <person name="Smith D.R."/>
            <person name="Bergman C.M."/>
            <person name="Oliver B."/>
            <person name="Markow T.A."/>
            <person name="Kaufman T.C."/>
            <person name="Kellis M."/>
            <person name="Gelbart W."/>
            <person name="Iyer V.N."/>
            <person name="Pollard D.A."/>
            <person name="Sackton T.B."/>
            <person name="Larracuente A.M."/>
            <person name="Singh N.D."/>
            <person name="Abad J.P."/>
            <person name="Abt D.N."/>
            <person name="Adryan B."/>
            <person name="Aguade M."/>
            <person name="Akashi H."/>
            <person name="Anderson W.W."/>
            <person name="Aquadro C.F."/>
            <person name="Ardell D.H."/>
            <person name="Arguello R."/>
            <person name="Artieri C.G."/>
            <person name="Barbash D.A."/>
            <person name="Barker D."/>
            <person name="Barsanti P."/>
            <person name="Batterham P."/>
            <person name="Batzoglou S."/>
            <person name="Begun D."/>
            <person name="Bhutkar A."/>
            <person name="Blanco E."/>
            <person name="Bosak S.A."/>
            <person name="Bradley R.K."/>
            <person name="Brand A.D."/>
            <person name="Brent M.R."/>
            <person name="Brooks A.N."/>
            <person name="Brown R.H."/>
            <person name="Butlin R.K."/>
            <person name="Caggese C."/>
            <person name="Calvi B.R."/>
            <person name="Bernardo de Carvalho A."/>
            <person name="Caspi A."/>
            <person name="Castrezana S."/>
            <person name="Celniker S.E."/>
            <person name="Chang J.L."/>
            <person name="Chapple C."/>
            <person name="Chatterji S."/>
            <person name="Chinwalla A."/>
            <person name="Civetta A."/>
            <person name="Clifton S.W."/>
            <person name="Comeron J.M."/>
            <person name="Costello J.C."/>
            <person name="Coyne J.A."/>
            <person name="Daub J."/>
            <person name="David R.G."/>
            <person name="Delcher A.L."/>
            <person name="Delehaunty K."/>
            <person name="Do C.B."/>
            <person name="Ebling H."/>
            <person name="Edwards K."/>
            <person name="Eickbush T."/>
            <person name="Evans J.D."/>
            <person name="Filipski A."/>
            <person name="Findeiss S."/>
            <person name="Freyhult E."/>
            <person name="Fulton L."/>
            <person name="Fulton R."/>
            <person name="Garcia A.C."/>
            <person name="Gardiner A."/>
            <person name="Garfield D.A."/>
            <person name="Garvin B.E."/>
            <person name="Gibson G."/>
            <person name="Gilbert D."/>
            <person name="Gnerre S."/>
            <person name="Godfrey J."/>
            <person name="Good R."/>
            <person name="Gotea V."/>
            <person name="Gravely B."/>
            <person name="Greenberg A.J."/>
            <person name="Griffiths-Jones S."/>
            <person name="Gross S."/>
            <person name="Guigo R."/>
            <person name="Gustafson E.A."/>
            <person name="Haerty W."/>
            <person name="Hahn M.W."/>
            <person name="Halligan D.L."/>
            <person name="Halpern A.L."/>
            <person name="Halter G.M."/>
            <person name="Han M.V."/>
            <person name="Heger A."/>
            <person name="Hillier L."/>
            <person name="Hinrichs A.S."/>
            <person name="Holmes I."/>
            <person name="Hoskins R.A."/>
            <person name="Hubisz M.J."/>
            <person name="Hultmark D."/>
            <person name="Huntley M.A."/>
            <person name="Jaffe D.B."/>
            <person name="Jagadeeshan S."/>
            <person name="Jeck W.R."/>
            <person name="Johnson J."/>
            <person name="Jones C.D."/>
            <person name="Jordan W.C."/>
            <person name="Karpen G.H."/>
            <person name="Kataoka E."/>
            <person name="Keightley P.D."/>
            <person name="Kheradpour P."/>
            <person name="Kirkness E.F."/>
            <person name="Koerich L.B."/>
            <person name="Kristiansen K."/>
            <person name="Kudrna D."/>
            <person name="Kulathinal R.J."/>
            <person name="Kumar S."/>
            <person name="Kwok R."/>
            <person name="Lander E."/>
            <person name="Langley C.H."/>
            <person name="Lapoint R."/>
            <person name="Lazzaro B.P."/>
            <person name="Lee S.J."/>
            <person name="Levesque L."/>
            <person name="Li R."/>
            <person name="Lin C.F."/>
            <person name="Lin M.F."/>
            <person name="Lindblad-Toh K."/>
            <person name="Llopart A."/>
            <person name="Long M."/>
            <person name="Low L."/>
            <person name="Lozovsky E."/>
            <person name="Lu J."/>
            <person name="Luo M."/>
            <person name="Machado C.A."/>
            <person name="Makalowski W."/>
            <person name="Marzo M."/>
            <person name="Matsuda M."/>
            <person name="Matzkin L."/>
            <person name="McAllister B."/>
            <person name="McBride C.S."/>
            <person name="McKernan B."/>
            <person name="McKernan K."/>
            <person name="Mendez-Lago M."/>
            <person name="Minx P."/>
            <person name="Mollenhauer M.U."/>
            <person name="Montooth K."/>
            <person name="Mount S.M."/>
            <person name="Mu X."/>
            <person name="Myers E."/>
            <person name="Negre B."/>
            <person name="Newfeld S."/>
            <person name="Nielsen R."/>
            <person name="Noor M.A."/>
            <person name="O'Grady P."/>
            <person name="Pachter L."/>
            <person name="Papaceit M."/>
            <person name="Parisi M.J."/>
            <person name="Parisi M."/>
            <person name="Parts L."/>
            <person name="Pedersen J.S."/>
            <person name="Pesole G."/>
            <person name="Phillippy A.M."/>
            <person name="Ponting C.P."/>
            <person name="Pop M."/>
            <person name="Porcelli D."/>
            <person name="Powell J.R."/>
            <person name="Prohaska S."/>
            <person name="Pruitt K."/>
            <person name="Puig M."/>
            <person name="Quesneville H."/>
            <person name="Ram K.R."/>
            <person name="Rand D."/>
            <person name="Rasmussen M.D."/>
            <person name="Reed L.K."/>
            <person name="Reenan R."/>
            <person name="Reily A."/>
            <person name="Remington K.A."/>
            <person name="Rieger T.T."/>
            <person name="Ritchie M.G."/>
            <person name="Robin C."/>
            <person name="Rogers Y.H."/>
            <person name="Rohde C."/>
            <person name="Rozas J."/>
            <person name="Rubenfield M.J."/>
            <person name="Ruiz A."/>
            <person name="Russo S."/>
            <person name="Salzberg S.L."/>
            <person name="Sanchez-Gracia A."/>
            <person name="Saranga D.J."/>
            <person name="Sato H."/>
            <person name="Schaeffer S.W."/>
            <person name="Schatz M.C."/>
            <person name="Schlenke T."/>
            <person name="Schwartz R."/>
            <person name="Segarra C."/>
            <person name="Singh R.S."/>
            <person name="Sirot L."/>
            <person name="Sirota M."/>
            <person name="Sisneros N.B."/>
            <person name="Smith C.D."/>
            <person name="Smith T.F."/>
            <person name="Spieth J."/>
            <person name="Stage D.E."/>
            <person name="Stark A."/>
            <person name="Stephan W."/>
            <person name="Strausberg R.L."/>
            <person name="Strempel S."/>
            <person name="Sturgill D."/>
            <person name="Sutton G."/>
            <person name="Sutton G.G."/>
            <person name="Tao W."/>
            <person name="Teichmann S."/>
            <person name="Tobari Y.N."/>
            <person name="Tomimura Y."/>
            <person name="Tsolas J.M."/>
            <person name="Valente V.L."/>
            <person name="Venter E."/>
            <person name="Venter J.C."/>
            <person name="Vicario S."/>
            <person name="Vieira F.G."/>
            <person name="Vilella A.J."/>
            <person name="Villasante A."/>
            <person name="Walenz B."/>
            <person name="Wang J."/>
            <person name="Wasserman M."/>
            <person name="Watts T."/>
            <person name="Wilson D."/>
            <person name="Wilson R.K."/>
            <person name="Wing R.A."/>
            <person name="Wolfner M.F."/>
            <person name="Wong A."/>
            <person name="Wong G.K."/>
            <person name="Wu C.I."/>
            <person name="Wu G."/>
            <person name="Yamamoto D."/>
            <person name="Yang H.P."/>
            <person name="Yang S.P."/>
            <person name="Yorke J.A."/>
            <person name="Yoshida K."/>
            <person name="Zdobnov E."/>
            <person name="Zhang P."/>
            <person name="Zhang Y."/>
            <person name="Zimin A.V."/>
            <person name="Baldwin J."/>
            <person name="Abdouelleil A."/>
            <person name="Abdulkadir J."/>
            <person name="Abebe A."/>
            <person name="Abera B."/>
            <person name="Abreu J."/>
            <person name="Acer S.C."/>
            <person name="Aftuck L."/>
            <person name="Alexander A."/>
            <person name="An P."/>
            <person name="Anderson E."/>
            <person name="Anderson S."/>
            <person name="Arachi H."/>
            <person name="Azer M."/>
            <person name="Bachantsang P."/>
            <person name="Barry A."/>
            <person name="Bayul T."/>
            <person name="Berlin A."/>
            <person name="Bessette D."/>
            <person name="Bloom T."/>
            <person name="Blye J."/>
            <person name="Boguslavskiy L."/>
            <person name="Bonnet C."/>
            <person name="Boukhgalter B."/>
            <person name="Bourzgui I."/>
            <person name="Brown A."/>
            <person name="Cahill P."/>
            <person name="Channer S."/>
            <person name="Cheshatsang Y."/>
            <person name="Chuda L."/>
            <person name="Citroen M."/>
            <person name="Collymore A."/>
            <person name="Cooke P."/>
            <person name="Costello M."/>
            <person name="D'Aco K."/>
            <person name="Daza R."/>
            <person name="De Haan G."/>
            <person name="DeGray S."/>
            <person name="DeMaso C."/>
            <person name="Dhargay N."/>
            <person name="Dooley K."/>
            <person name="Dooley E."/>
            <person name="Doricent M."/>
            <person name="Dorje P."/>
            <person name="Dorjee K."/>
            <person name="Dupes A."/>
            <person name="Elong R."/>
            <person name="Falk J."/>
            <person name="Farina A."/>
            <person name="Faro S."/>
            <person name="Ferguson D."/>
            <person name="Fisher S."/>
            <person name="Foley C.D."/>
            <person name="Franke A."/>
            <person name="Friedrich D."/>
            <person name="Gadbois L."/>
            <person name="Gearin G."/>
            <person name="Gearin C.R."/>
            <person name="Giannoukos G."/>
            <person name="Goode T."/>
            <person name="Graham J."/>
            <person name="Grandbois E."/>
            <person name="Grewal S."/>
            <person name="Gyaltsen K."/>
            <person name="Hafez N."/>
            <person name="Hagos B."/>
            <person name="Hall J."/>
            <person name="Henson C."/>
            <person name="Hollinger A."/>
            <person name="Honan T."/>
            <person name="Huard M.D."/>
            <person name="Hughes L."/>
            <person name="Hurhula B."/>
            <person name="Husby M.E."/>
            <person name="Kamat A."/>
            <person name="Kanga B."/>
            <person name="Kashin S."/>
            <person name="Khazanovich D."/>
            <person name="Kisner P."/>
            <person name="Lance K."/>
            <person name="Lara M."/>
            <person name="Lee W."/>
            <person name="Lennon N."/>
            <person name="Letendre F."/>
            <person name="LeVine R."/>
            <person name="Lipovsky A."/>
            <person name="Liu X."/>
            <person name="Liu J."/>
            <person name="Liu S."/>
            <person name="Lokyitsang T."/>
            <person name="Lokyitsang Y."/>
            <person name="Lubonja R."/>
            <person name="Lui A."/>
            <person name="MacDonald P."/>
            <person name="Magnisalis V."/>
            <person name="Maru K."/>
            <person name="Matthews C."/>
            <person name="McCusker W."/>
            <person name="McDonough S."/>
            <person name="Mehta T."/>
            <person name="Meldrim J."/>
            <person name="Meneus L."/>
            <person name="Mihai O."/>
            <person name="Mihalev A."/>
            <person name="Mihova T."/>
            <person name="Mittelman R."/>
            <person name="Mlenga V."/>
            <person name="Montmayeur A."/>
            <person name="Mulrain L."/>
            <person name="Navidi A."/>
            <person name="Naylor J."/>
            <person name="Negash T."/>
            <person name="Nguyen T."/>
            <person name="Nguyen N."/>
            <person name="Nicol R."/>
            <person name="Norbu C."/>
            <person name="Norbu N."/>
            <person name="Novod N."/>
            <person name="O'Neill B."/>
            <person name="Osman S."/>
            <person name="Markiewicz E."/>
            <person name="Oyono O.L."/>
            <person name="Patti C."/>
            <person name="Phunkhang P."/>
            <person name="Pierre F."/>
            <person name="Priest M."/>
            <person name="Raghuraman S."/>
            <person name="Rege F."/>
            <person name="Reyes R."/>
            <person name="Rise C."/>
            <person name="Rogov P."/>
            <person name="Ross K."/>
            <person name="Ryan E."/>
            <person name="Settipalli S."/>
            <person name="Shea T."/>
            <person name="Sherpa N."/>
            <person name="Shi L."/>
            <person name="Shih D."/>
            <person name="Sparrow T."/>
            <person name="Spaulding J."/>
            <person name="Stalker J."/>
            <person name="Stange-Thomann N."/>
            <person name="Stavropoulos S."/>
            <person name="Stone C."/>
            <person name="Strader C."/>
            <person name="Tesfaye S."/>
            <person name="Thomson T."/>
            <person name="Thoulutsang Y."/>
            <person name="Thoulutsang D."/>
            <person name="Topham K."/>
            <person name="Topping I."/>
            <person name="Tsamla T."/>
            <person name="Vassiliev H."/>
            <person name="Vo A."/>
            <person name="Wangchuk T."/>
            <person name="Wangdi T."/>
            <person name="Weiand M."/>
            <person name="Wilkinson J."/>
            <person name="Wilson A."/>
            <person name="Yadav S."/>
            <person name="Young G."/>
            <person name="Yu Q."/>
            <person name="Zembek L."/>
            <person name="Zhong D."/>
            <person name="Zimmer A."/>
            <person name="Zwirko Z."/>
            <person name="Jaffe D.B."/>
            <person name="Alvarez P."/>
            <person name="Brockman W."/>
            <person name="Butler J."/>
            <person name="Chin C."/>
            <person name="Gnerre S."/>
            <person name="Grabherr M."/>
            <person name="Kleber M."/>
            <person name="Mauceli E."/>
            <person name="MacCallum I."/>
        </authorList>
    </citation>
    <scope>NUCLEOTIDE SEQUENCE [LARGE SCALE GENOMIC DNA]</scope>
    <source>
        <strain evidence="2">MSH-3 / Tucson 14011-0111.49</strain>
    </source>
</reference>
<gene>
    <name evidence="1" type="primary">Dper\GL10636</name>
    <name evidence="1" type="ORF">Dper_GL10636</name>
</gene>
<dbReference type="HOGENOM" id="CLU_3108604_0_0_1"/>
<proteinExistence type="predicted"/>